<feature type="domain" description="5'-Nucleotidase C-terminal" evidence="5">
    <location>
        <begin position="356"/>
        <end position="521"/>
    </location>
</feature>
<dbReference type="EMBL" id="NHTK01006100">
    <property type="protein sequence ID" value="PPQ64016.1"/>
    <property type="molecule type" value="Genomic_DNA"/>
</dbReference>
<dbReference type="SUPFAM" id="SSF56300">
    <property type="entry name" value="Metallo-dependent phosphatases"/>
    <property type="match status" value="1"/>
</dbReference>
<dbReference type="AlphaFoldDB" id="A0A409VAT0"/>
<dbReference type="Proteomes" id="UP000284842">
    <property type="component" value="Unassembled WGS sequence"/>
</dbReference>
<dbReference type="InterPro" id="IPR036907">
    <property type="entry name" value="5'-Nucleotdase_C_sf"/>
</dbReference>
<comment type="similarity">
    <text evidence="1 3">Belongs to the 5'-nucleotidase family.</text>
</comment>
<dbReference type="InterPro" id="IPR008334">
    <property type="entry name" value="5'-Nucleotdase_C"/>
</dbReference>
<evidence type="ECO:0000259" key="5">
    <source>
        <dbReference type="Pfam" id="PF02872"/>
    </source>
</evidence>
<keyword evidence="7" id="KW-1185">Reference proteome</keyword>
<dbReference type="Pfam" id="PF02872">
    <property type="entry name" value="5_nucleotid_C"/>
    <property type="match status" value="1"/>
</dbReference>
<evidence type="ECO:0000313" key="7">
    <source>
        <dbReference type="Proteomes" id="UP000284842"/>
    </source>
</evidence>
<evidence type="ECO:0008006" key="8">
    <source>
        <dbReference type="Google" id="ProtNLM"/>
    </source>
</evidence>
<dbReference type="InParanoid" id="A0A409VAT0"/>
<proteinExistence type="inferred from homology"/>
<evidence type="ECO:0000256" key="3">
    <source>
        <dbReference type="RuleBase" id="RU362119"/>
    </source>
</evidence>
<evidence type="ECO:0000313" key="6">
    <source>
        <dbReference type="EMBL" id="PPQ64016.1"/>
    </source>
</evidence>
<feature type="domain" description="Calcineurin-like phosphoesterase" evidence="4">
    <location>
        <begin position="8"/>
        <end position="246"/>
    </location>
</feature>
<evidence type="ECO:0000259" key="4">
    <source>
        <dbReference type="Pfam" id="PF00149"/>
    </source>
</evidence>
<dbReference type="PANTHER" id="PTHR11575">
    <property type="entry name" value="5'-NUCLEOTIDASE-RELATED"/>
    <property type="match status" value="1"/>
</dbReference>
<dbReference type="InterPro" id="IPR029052">
    <property type="entry name" value="Metallo-depent_PP-like"/>
</dbReference>
<comment type="caution">
    <text evidence="6">The sequence shown here is derived from an EMBL/GenBank/DDBJ whole genome shotgun (WGS) entry which is preliminary data.</text>
</comment>
<dbReference type="InterPro" id="IPR004843">
    <property type="entry name" value="Calcineurin-like_PHP"/>
</dbReference>
<dbReference type="Pfam" id="PF00149">
    <property type="entry name" value="Metallophos"/>
    <property type="match status" value="1"/>
</dbReference>
<dbReference type="GO" id="GO:0009166">
    <property type="term" value="P:nucleotide catabolic process"/>
    <property type="evidence" value="ECO:0007669"/>
    <property type="project" value="InterPro"/>
</dbReference>
<dbReference type="GO" id="GO:0000166">
    <property type="term" value="F:nucleotide binding"/>
    <property type="evidence" value="ECO:0007669"/>
    <property type="project" value="UniProtKB-KW"/>
</dbReference>
<dbReference type="Gene3D" id="3.60.21.10">
    <property type="match status" value="1"/>
</dbReference>
<dbReference type="GO" id="GO:0016787">
    <property type="term" value="F:hydrolase activity"/>
    <property type="evidence" value="ECO:0007669"/>
    <property type="project" value="UniProtKB-KW"/>
</dbReference>
<evidence type="ECO:0000256" key="2">
    <source>
        <dbReference type="ARBA" id="ARBA00022729"/>
    </source>
</evidence>
<dbReference type="SUPFAM" id="SSF55816">
    <property type="entry name" value="5'-nucleotidase (syn. UDP-sugar hydrolase), C-terminal domain"/>
    <property type="match status" value="1"/>
</dbReference>
<sequence>MITTSLQVLHFNDVYRVTPQKISNNKEGPNTIDVTQFAALVDDLRDQWSVRADGKRDGLFLFSGDVFSPSVESSVTRGSHMVPVLNQLGLDVSLTGNHDFDFGYPHLSKLIKDTAFPWILSNIIDKTTGHVPSALKEYVVFERSGVKIGVIGLVEEEWIATVSSWPPDFVYKPMHEVAIDLSKRLRDPASEEQCDVIIALTHARLPNDIKLAKQAFALSSAAQATCEEPFANIHGVDLLLGGHDHLYFVPRGVDGWENYDKTTPVLGAEDDNGDVLIVKSGSDFHDVSAITLELQASPEGSVRRRTIKSITGKRHVTQPGSKSSETMSELLKKLLSSVTDALSAPVCKTSVTIDVRSAYIRVQESPVANWISDIARHAYDESLRSQGRDGADGVLFCAGTFRGDSTYAPGVITIGNILDILPFEDPVVAIEIDGETLWDALESSLKTWPAQEGRFPAISGFRVSWDSRKEPGNRVLGIWLLKAGDESCEEEPVERKKDGITYTVITRDYMAQGHDGFIALKNGKYVIDHDCGELMSAIVRKYLLGSQFVNRFIRLADENVDYDGVQQNTKVAISQLQQNMDEKRAEEANFPASAWKRAISATIRRAREHLHYQHHLHISTTEHMSDVDAYDGENARLGQDCASVSREENEDLLVVSPAIDGRLKNEGAIAN</sequence>
<evidence type="ECO:0000256" key="1">
    <source>
        <dbReference type="ARBA" id="ARBA00006654"/>
    </source>
</evidence>
<dbReference type="PANTHER" id="PTHR11575:SF48">
    <property type="entry name" value="5'-NUCLEOTIDASE"/>
    <property type="match status" value="1"/>
</dbReference>
<reference evidence="6 7" key="1">
    <citation type="journal article" date="2018" name="Evol. Lett.">
        <title>Horizontal gene cluster transfer increased hallucinogenic mushroom diversity.</title>
        <authorList>
            <person name="Reynolds H.T."/>
            <person name="Vijayakumar V."/>
            <person name="Gluck-Thaler E."/>
            <person name="Korotkin H.B."/>
            <person name="Matheny P.B."/>
            <person name="Slot J.C."/>
        </authorList>
    </citation>
    <scope>NUCLEOTIDE SEQUENCE [LARGE SCALE GENOMIC DNA]</scope>
    <source>
        <strain evidence="6 7">2629</strain>
    </source>
</reference>
<dbReference type="STRING" id="181874.A0A409VAT0"/>
<keyword evidence="2" id="KW-0732">Signal</keyword>
<organism evidence="6 7">
    <name type="scientific">Panaeolus cyanescens</name>
    <dbReference type="NCBI Taxonomy" id="181874"/>
    <lineage>
        <taxon>Eukaryota</taxon>
        <taxon>Fungi</taxon>
        <taxon>Dikarya</taxon>
        <taxon>Basidiomycota</taxon>
        <taxon>Agaricomycotina</taxon>
        <taxon>Agaricomycetes</taxon>
        <taxon>Agaricomycetidae</taxon>
        <taxon>Agaricales</taxon>
        <taxon>Agaricineae</taxon>
        <taxon>Galeropsidaceae</taxon>
        <taxon>Panaeolus</taxon>
    </lineage>
</organism>
<dbReference type="Gene3D" id="3.90.780.10">
    <property type="entry name" value="5'-Nucleotidase, C-terminal domain"/>
    <property type="match status" value="1"/>
</dbReference>
<dbReference type="PRINTS" id="PR01607">
    <property type="entry name" value="APYRASEFAMLY"/>
</dbReference>
<accession>A0A409VAT0</accession>
<name>A0A409VAT0_9AGAR</name>
<dbReference type="InterPro" id="IPR006179">
    <property type="entry name" value="5_nucleotidase/apyrase"/>
</dbReference>
<keyword evidence="3" id="KW-0547">Nucleotide-binding</keyword>
<protein>
    <recommendedName>
        <fullName evidence="8">5'-Nucleotidase C-terminal domain-containing protein</fullName>
    </recommendedName>
</protein>
<gene>
    <name evidence="6" type="ORF">CVT24_009390</name>
</gene>
<dbReference type="OrthoDB" id="10252235at2759"/>
<keyword evidence="3" id="KW-0378">Hydrolase</keyword>